<keyword evidence="1" id="KW-0812">Transmembrane</keyword>
<feature type="transmembrane region" description="Helical" evidence="1">
    <location>
        <begin position="192"/>
        <end position="210"/>
    </location>
</feature>
<feature type="transmembrane region" description="Helical" evidence="1">
    <location>
        <begin position="230"/>
        <end position="252"/>
    </location>
</feature>
<accession>A0A1S3KB91</accession>
<dbReference type="GeneID" id="106180339"/>
<dbReference type="GO" id="GO:0016020">
    <property type="term" value="C:membrane"/>
    <property type="evidence" value="ECO:0007669"/>
    <property type="project" value="TreeGrafter"/>
</dbReference>
<dbReference type="FunCoup" id="A0A1S3KB91">
    <property type="interactions" value="68"/>
</dbReference>
<evidence type="ECO:0000313" key="2">
    <source>
        <dbReference type="Proteomes" id="UP000085678"/>
    </source>
</evidence>
<evidence type="ECO:0000313" key="3">
    <source>
        <dbReference type="RefSeq" id="XP_013419757.1"/>
    </source>
</evidence>
<dbReference type="RefSeq" id="XP_013419757.1">
    <property type="nucleotide sequence ID" value="XM_013564303.2"/>
</dbReference>
<dbReference type="AlphaFoldDB" id="A0A1S3KB91"/>
<feature type="transmembrane region" description="Helical" evidence="1">
    <location>
        <begin position="164"/>
        <end position="185"/>
    </location>
</feature>
<proteinExistence type="predicted"/>
<dbReference type="STRING" id="7574.A0A1S3KB91"/>
<gene>
    <name evidence="3" type="primary">LOC106180339</name>
</gene>
<dbReference type="OrthoDB" id="419711at2759"/>
<evidence type="ECO:0000256" key="1">
    <source>
        <dbReference type="SAM" id="Phobius"/>
    </source>
</evidence>
<keyword evidence="2" id="KW-1185">Reference proteome</keyword>
<dbReference type="KEGG" id="lak:106180339"/>
<sequence>MSRESCKECCTEEFHPRNFSLSHENPQLFVTAQGGFGIAYVIYRVIWALFHVTWIILSGVIPYSWYSSESNRIKWFIYLTNWSYLILTVSAIIQAAVAISHYVKRRKHDGVSNHAMTWYLKMAWVIYNISSNAAIVVAALYWGLRIPPKLAAGGEIHYMDVGTHLGNAIYVLSDIFITATPVRIYHFLHSSLYAIVYLIFSVVYDVLKGTNAVEGSYIYPQLDWDVPGTAAIYAVLVALVAVPLVQCVLYGLYRLRLALYGCCCPRSVGEFNTESSTKQEFQLV</sequence>
<keyword evidence="1" id="KW-1133">Transmembrane helix</keyword>
<dbReference type="InterPro" id="IPR049352">
    <property type="entry name" value="Rost"/>
</dbReference>
<protein>
    <submittedName>
        <fullName evidence="3">Protein rolling stone</fullName>
    </submittedName>
</protein>
<keyword evidence="1" id="KW-0472">Membrane</keyword>
<dbReference type="OMA" id="VIESMWP"/>
<dbReference type="Proteomes" id="UP000085678">
    <property type="component" value="Unplaced"/>
</dbReference>
<dbReference type="PANTHER" id="PTHR12242">
    <property type="entry name" value="OS02G0130600 PROTEIN-RELATED"/>
    <property type="match status" value="1"/>
</dbReference>
<dbReference type="Pfam" id="PF21534">
    <property type="entry name" value="Rost"/>
    <property type="match status" value="1"/>
</dbReference>
<feature type="transmembrane region" description="Helical" evidence="1">
    <location>
        <begin position="41"/>
        <end position="62"/>
    </location>
</feature>
<organism evidence="2 3">
    <name type="scientific">Lingula anatina</name>
    <name type="common">Brachiopod</name>
    <name type="synonym">Lingula unguis</name>
    <dbReference type="NCBI Taxonomy" id="7574"/>
    <lineage>
        <taxon>Eukaryota</taxon>
        <taxon>Metazoa</taxon>
        <taxon>Spiralia</taxon>
        <taxon>Lophotrochozoa</taxon>
        <taxon>Brachiopoda</taxon>
        <taxon>Linguliformea</taxon>
        <taxon>Lingulata</taxon>
        <taxon>Lingulida</taxon>
        <taxon>Linguloidea</taxon>
        <taxon>Lingulidae</taxon>
        <taxon>Lingula</taxon>
    </lineage>
</organism>
<dbReference type="InParanoid" id="A0A1S3KB91"/>
<feature type="transmembrane region" description="Helical" evidence="1">
    <location>
        <begin position="82"/>
        <end position="103"/>
    </location>
</feature>
<name>A0A1S3KB91_LINAN</name>
<reference evidence="3" key="1">
    <citation type="submission" date="2025-08" db="UniProtKB">
        <authorList>
            <consortium name="RefSeq"/>
        </authorList>
    </citation>
    <scope>IDENTIFICATION</scope>
    <source>
        <tissue evidence="3">Gonads</tissue>
    </source>
</reference>
<feature type="transmembrane region" description="Helical" evidence="1">
    <location>
        <begin position="124"/>
        <end position="144"/>
    </location>
</feature>
<dbReference type="PANTHER" id="PTHR12242:SF1">
    <property type="entry name" value="MYND-TYPE DOMAIN-CONTAINING PROTEIN"/>
    <property type="match status" value="1"/>
</dbReference>